<dbReference type="RefSeq" id="WP_204400084.1">
    <property type="nucleotide sequence ID" value="NZ_JAFBEE010000001.1"/>
</dbReference>
<dbReference type="Pfam" id="PF01636">
    <property type="entry name" value="APH"/>
    <property type="match status" value="1"/>
</dbReference>
<keyword evidence="3" id="KW-1185">Reference proteome</keyword>
<protein>
    <recommendedName>
        <fullName evidence="1">Aminoglycoside phosphotransferase domain-containing protein</fullName>
    </recommendedName>
</protein>
<evidence type="ECO:0000313" key="2">
    <source>
        <dbReference type="EMBL" id="MBM7613819.1"/>
    </source>
</evidence>
<evidence type="ECO:0000259" key="1">
    <source>
        <dbReference type="Pfam" id="PF01636"/>
    </source>
</evidence>
<feature type="domain" description="Aminoglycoside phosphotransferase" evidence="1">
    <location>
        <begin position="21"/>
        <end position="233"/>
    </location>
</feature>
<name>A0ABS2NLL5_9FIRM</name>
<dbReference type="InterPro" id="IPR002575">
    <property type="entry name" value="Aminoglycoside_PTrfase"/>
</dbReference>
<evidence type="ECO:0000313" key="3">
    <source>
        <dbReference type="Proteomes" id="UP001314796"/>
    </source>
</evidence>
<dbReference type="EMBL" id="JAFBEE010000001">
    <property type="protein sequence ID" value="MBM7613819.1"/>
    <property type="molecule type" value="Genomic_DNA"/>
</dbReference>
<sequence length="287" mass="33775">MEQIFRELEKLGLSNNHFNIKEIRQQNGVYLYRVKENHQFYVLKYFEKEEFRREIKNYALLQKLNIPTIKVLSSTEFSLLLEDLEESKDYRLGIADDLDNKDVAKALARWYIQLHDEGTKYINENGCHFYREIDAINKENIQLLMEQSNTQGLKVWDLILDHFDVLWDKINSMEETLTYNDFYWTNFAVGHDGNKALMFDYNFLGAGFRYNDIRNVCSSLSKEACEAFIKEYGGINEAEKIIDDATCILFDLIAAYQKPTFPSWAKTSLESIDNGDLERAFLRILEL</sequence>
<dbReference type="SUPFAM" id="SSF56112">
    <property type="entry name" value="Protein kinase-like (PK-like)"/>
    <property type="match status" value="1"/>
</dbReference>
<organism evidence="2 3">
    <name type="scientific">Alkaliphilus hydrothermalis</name>
    <dbReference type="NCBI Taxonomy" id="1482730"/>
    <lineage>
        <taxon>Bacteria</taxon>
        <taxon>Bacillati</taxon>
        <taxon>Bacillota</taxon>
        <taxon>Clostridia</taxon>
        <taxon>Peptostreptococcales</taxon>
        <taxon>Natronincolaceae</taxon>
        <taxon>Alkaliphilus</taxon>
    </lineage>
</organism>
<comment type="caution">
    <text evidence="2">The sequence shown here is derived from an EMBL/GenBank/DDBJ whole genome shotgun (WGS) entry which is preliminary data.</text>
</comment>
<dbReference type="InterPro" id="IPR011009">
    <property type="entry name" value="Kinase-like_dom_sf"/>
</dbReference>
<dbReference type="Proteomes" id="UP001314796">
    <property type="component" value="Unassembled WGS sequence"/>
</dbReference>
<proteinExistence type="predicted"/>
<accession>A0ABS2NLL5</accession>
<reference evidence="2 3" key="1">
    <citation type="submission" date="2021-01" db="EMBL/GenBank/DDBJ databases">
        <title>Genomic Encyclopedia of Type Strains, Phase IV (KMG-IV): sequencing the most valuable type-strain genomes for metagenomic binning, comparative biology and taxonomic classification.</title>
        <authorList>
            <person name="Goeker M."/>
        </authorList>
    </citation>
    <scope>NUCLEOTIDE SEQUENCE [LARGE SCALE GENOMIC DNA]</scope>
    <source>
        <strain evidence="2 3">DSM 25890</strain>
    </source>
</reference>
<gene>
    <name evidence="2" type="ORF">JOC73_000327</name>
</gene>